<feature type="transmembrane region" description="Helical" evidence="1">
    <location>
        <begin position="6"/>
        <end position="28"/>
    </location>
</feature>
<keyword evidence="3" id="KW-1185">Reference proteome</keyword>
<sequence length="222" mass="25645">MSTGELIYYIAAGATLLVVWIGATYWAVNFFIKQVTQQSCHDFRMRMMAEAERALKLFREGLCEQIVQQENKSDALARLYATLIDQLRLGREFIGSVTEGERSRAEKQLRTIRGTGESFADTFQKQGLFFSEEFTRTVKDLLTQQKAAQERLEELLRRVQREPQNALALDDLKKEWGQFEDHLNRLMDFVRNEFRRRNPVSSVMMKWLNETPASGASAPPPS</sequence>
<evidence type="ECO:0000313" key="2">
    <source>
        <dbReference type="EMBL" id="TGU70895.1"/>
    </source>
</evidence>
<keyword evidence="1" id="KW-0812">Transmembrane</keyword>
<gene>
    <name evidence="2" type="ORF">E4633_18085</name>
</gene>
<evidence type="ECO:0000313" key="3">
    <source>
        <dbReference type="Proteomes" id="UP000306416"/>
    </source>
</evidence>
<keyword evidence="1" id="KW-0472">Membrane</keyword>
<keyword evidence="1" id="KW-1133">Transmembrane helix</keyword>
<name>A0A4S1CBY4_9BACT</name>
<evidence type="ECO:0000256" key="1">
    <source>
        <dbReference type="SAM" id="Phobius"/>
    </source>
</evidence>
<reference evidence="2 3" key="1">
    <citation type="submission" date="2019-04" db="EMBL/GenBank/DDBJ databases">
        <title>Geobacter oryzae sp. nov., ferric-reducing bacteria isolated from paddy soil.</title>
        <authorList>
            <person name="Xu Z."/>
            <person name="Masuda Y."/>
            <person name="Itoh H."/>
            <person name="Senoo K."/>
        </authorList>
    </citation>
    <scope>NUCLEOTIDE SEQUENCE [LARGE SCALE GENOMIC DNA]</scope>
    <source>
        <strain evidence="2 3">Red111</strain>
    </source>
</reference>
<dbReference type="RefSeq" id="WP_135872324.1">
    <property type="nucleotide sequence ID" value="NZ_SRSC01000004.1"/>
</dbReference>
<protein>
    <submittedName>
        <fullName evidence="2">Uncharacterized protein</fullName>
    </submittedName>
</protein>
<dbReference type="Proteomes" id="UP000306416">
    <property type="component" value="Unassembled WGS sequence"/>
</dbReference>
<organism evidence="2 3">
    <name type="scientific">Geomonas terrae</name>
    <dbReference type="NCBI Taxonomy" id="2562681"/>
    <lineage>
        <taxon>Bacteria</taxon>
        <taxon>Pseudomonadati</taxon>
        <taxon>Thermodesulfobacteriota</taxon>
        <taxon>Desulfuromonadia</taxon>
        <taxon>Geobacterales</taxon>
        <taxon>Geobacteraceae</taxon>
        <taxon>Geomonas</taxon>
    </lineage>
</organism>
<dbReference type="AlphaFoldDB" id="A0A4S1CBY4"/>
<comment type="caution">
    <text evidence="2">The sequence shown here is derived from an EMBL/GenBank/DDBJ whole genome shotgun (WGS) entry which is preliminary data.</text>
</comment>
<accession>A0A4S1CBY4</accession>
<proteinExistence type="predicted"/>
<dbReference type="EMBL" id="SRSC01000004">
    <property type="protein sequence ID" value="TGU70895.1"/>
    <property type="molecule type" value="Genomic_DNA"/>
</dbReference>